<dbReference type="InterPro" id="IPR005496">
    <property type="entry name" value="Integral_membrane_TerC"/>
</dbReference>
<gene>
    <name evidence="7" type="ORF">GBA63_05210</name>
</gene>
<dbReference type="Proteomes" id="UP000501452">
    <property type="component" value="Chromosome"/>
</dbReference>
<dbReference type="KEGG" id="rub:GBA63_05210"/>
<dbReference type="Pfam" id="PF03741">
    <property type="entry name" value="TerC"/>
    <property type="match status" value="1"/>
</dbReference>
<evidence type="ECO:0000256" key="3">
    <source>
        <dbReference type="ARBA" id="ARBA00022692"/>
    </source>
</evidence>
<reference evidence="7 8" key="1">
    <citation type="submission" date="2019-10" db="EMBL/GenBank/DDBJ databases">
        <title>Rubrobacter sp nov SCSIO 52090 isolated from a deep-sea sediment in the South China Sea.</title>
        <authorList>
            <person name="Chen R.W."/>
        </authorList>
    </citation>
    <scope>NUCLEOTIDE SEQUENCE [LARGE SCALE GENOMIC DNA]</scope>
    <source>
        <strain evidence="7 8">SCSIO 52909</strain>
    </source>
</reference>
<organism evidence="7 8">
    <name type="scientific">Rubrobacter tropicus</name>
    <dbReference type="NCBI Taxonomy" id="2653851"/>
    <lineage>
        <taxon>Bacteria</taxon>
        <taxon>Bacillati</taxon>
        <taxon>Actinomycetota</taxon>
        <taxon>Rubrobacteria</taxon>
        <taxon>Rubrobacterales</taxon>
        <taxon>Rubrobacteraceae</taxon>
        <taxon>Rubrobacter</taxon>
    </lineage>
</organism>
<keyword evidence="3 6" id="KW-0812">Transmembrane</keyword>
<evidence type="ECO:0000256" key="1">
    <source>
        <dbReference type="ARBA" id="ARBA00004141"/>
    </source>
</evidence>
<dbReference type="AlphaFoldDB" id="A0A6G8Q6M4"/>
<evidence type="ECO:0000256" key="5">
    <source>
        <dbReference type="ARBA" id="ARBA00023136"/>
    </source>
</evidence>
<sequence>MDVLFSPENLVALLTLTLLEIVLGIDNVVFISILADKLPEHQRARARRLGLALALITRILLLLSLSWVIRLTEPLFTVIGQEISGRDLILIGGGLFLLGKSTYEIHENLEGEEGHSSAKARATFAGVLVQILLLDIVFSLDSVITAVGMVDEIIVMIAAVIIAVLVMLISAEAISGFVNRHPTIKMLALSFLLLIGLALLLEGFDQHVPKGYIYFAMGFSVFVEFLNIRVRRRRQRAQERPVELRHRYARDDESGAGS</sequence>
<dbReference type="PANTHER" id="PTHR30238">
    <property type="entry name" value="MEMBRANE BOUND PREDICTED REDOX MODULATOR"/>
    <property type="match status" value="1"/>
</dbReference>
<dbReference type="RefSeq" id="WP_166174122.1">
    <property type="nucleotide sequence ID" value="NZ_CP045119.1"/>
</dbReference>
<feature type="transmembrane region" description="Helical" evidence="6">
    <location>
        <begin position="124"/>
        <end position="147"/>
    </location>
</feature>
<keyword evidence="8" id="KW-1185">Reference proteome</keyword>
<feature type="transmembrane region" description="Helical" evidence="6">
    <location>
        <begin position="46"/>
        <end position="68"/>
    </location>
</feature>
<feature type="transmembrane region" description="Helical" evidence="6">
    <location>
        <begin position="12"/>
        <end position="34"/>
    </location>
</feature>
<feature type="transmembrane region" description="Helical" evidence="6">
    <location>
        <begin position="183"/>
        <end position="200"/>
    </location>
</feature>
<proteinExistence type="inferred from homology"/>
<comment type="subcellular location">
    <subcellularLocation>
        <location evidence="1">Membrane</location>
        <topology evidence="1">Multi-pass membrane protein</topology>
    </subcellularLocation>
</comment>
<evidence type="ECO:0000313" key="7">
    <source>
        <dbReference type="EMBL" id="QIN82110.1"/>
    </source>
</evidence>
<evidence type="ECO:0000256" key="4">
    <source>
        <dbReference type="ARBA" id="ARBA00022989"/>
    </source>
</evidence>
<dbReference type="PANTHER" id="PTHR30238:SF4">
    <property type="entry name" value="SLL1022 PROTEIN"/>
    <property type="match status" value="1"/>
</dbReference>
<accession>A0A6G8Q6M4</accession>
<evidence type="ECO:0000313" key="8">
    <source>
        <dbReference type="Proteomes" id="UP000501452"/>
    </source>
</evidence>
<feature type="transmembrane region" description="Helical" evidence="6">
    <location>
        <begin position="212"/>
        <end position="230"/>
    </location>
</feature>
<keyword evidence="5 6" id="KW-0472">Membrane</keyword>
<protein>
    <submittedName>
        <fullName evidence="7">TerC family protein</fullName>
    </submittedName>
</protein>
<feature type="transmembrane region" description="Helical" evidence="6">
    <location>
        <begin position="153"/>
        <end position="171"/>
    </location>
</feature>
<dbReference type="GO" id="GO:0016020">
    <property type="term" value="C:membrane"/>
    <property type="evidence" value="ECO:0007669"/>
    <property type="project" value="UniProtKB-SubCell"/>
</dbReference>
<evidence type="ECO:0000256" key="6">
    <source>
        <dbReference type="SAM" id="Phobius"/>
    </source>
</evidence>
<keyword evidence="4 6" id="KW-1133">Transmembrane helix</keyword>
<name>A0A6G8Q6M4_9ACTN</name>
<dbReference type="EMBL" id="CP045119">
    <property type="protein sequence ID" value="QIN82110.1"/>
    <property type="molecule type" value="Genomic_DNA"/>
</dbReference>
<comment type="similarity">
    <text evidence="2">Belongs to the TerC family.</text>
</comment>
<evidence type="ECO:0000256" key="2">
    <source>
        <dbReference type="ARBA" id="ARBA00007511"/>
    </source>
</evidence>